<dbReference type="Pfam" id="PF00179">
    <property type="entry name" value="UQ_con"/>
    <property type="match status" value="1"/>
</dbReference>
<feature type="region of interest" description="Disordered" evidence="1">
    <location>
        <begin position="22"/>
        <end position="41"/>
    </location>
</feature>
<name>A0A6F9DWA2_9ASCI</name>
<feature type="domain" description="UBC core" evidence="2">
    <location>
        <begin position="127"/>
        <end position="297"/>
    </location>
</feature>
<dbReference type="InterPro" id="IPR016135">
    <property type="entry name" value="UBQ-conjugating_enzyme/RWD"/>
</dbReference>
<protein>
    <submittedName>
        <fullName evidence="3">Ubiquitin-conjugating enzyme E2Q-like protein CG4502</fullName>
    </submittedName>
</protein>
<dbReference type="SMART" id="SM00212">
    <property type="entry name" value="UBCc"/>
    <property type="match status" value="1"/>
</dbReference>
<accession>A0A6F9DWA2</accession>
<evidence type="ECO:0000256" key="1">
    <source>
        <dbReference type="SAM" id="MobiDB-lite"/>
    </source>
</evidence>
<dbReference type="InterPro" id="IPR000608">
    <property type="entry name" value="UBC"/>
</dbReference>
<dbReference type="PROSITE" id="PS50127">
    <property type="entry name" value="UBC_2"/>
    <property type="match status" value="1"/>
</dbReference>
<sequence>MPNVVQRFARRFVKRLQRVASSTSSPPVIRPTGDVPDETIPTEFDPNGTENLEIVVQGQTIDVELNSQLSNSETPHSLSSLDTLECIDDVDDDVMRELETLKTLRIEEALEESKKIQETFRETRSSSSIKRLMKELRQLLKASEESDGTFEVEPCGNADSDEPGSDLQEWEVRFYKFDESSQLWRSMQDFGVECVTFRITFPTDFPFSPPFVRLVSPYIENGFVMNGGAICLEILTHQGWSSAYTVEALLVQVAASLSHGGAVISKHQKRKQHKLTKKRAEVEFRRIVKIHNKYGWVKLEKGEG</sequence>
<dbReference type="PANTHER" id="PTHR24067">
    <property type="entry name" value="UBIQUITIN-CONJUGATING ENZYME E2"/>
    <property type="match status" value="1"/>
</dbReference>
<dbReference type="SUPFAM" id="SSF54495">
    <property type="entry name" value="UBC-like"/>
    <property type="match status" value="1"/>
</dbReference>
<dbReference type="InterPro" id="IPR050113">
    <property type="entry name" value="Ub_conjugating_enzyme"/>
</dbReference>
<evidence type="ECO:0000259" key="2">
    <source>
        <dbReference type="PROSITE" id="PS50127"/>
    </source>
</evidence>
<reference evidence="3" key="1">
    <citation type="submission" date="2020-04" db="EMBL/GenBank/DDBJ databases">
        <authorList>
            <person name="Neveu A P."/>
        </authorList>
    </citation>
    <scope>NUCLEOTIDE SEQUENCE</scope>
    <source>
        <tissue evidence="3">Whole embryo</tissue>
    </source>
</reference>
<gene>
    <name evidence="3" type="primary">Ube2ql1</name>
</gene>
<proteinExistence type="evidence at transcript level"/>
<dbReference type="AlphaFoldDB" id="A0A6F9DWA2"/>
<organism evidence="3">
    <name type="scientific">Phallusia mammillata</name>
    <dbReference type="NCBI Taxonomy" id="59560"/>
    <lineage>
        <taxon>Eukaryota</taxon>
        <taxon>Metazoa</taxon>
        <taxon>Chordata</taxon>
        <taxon>Tunicata</taxon>
        <taxon>Ascidiacea</taxon>
        <taxon>Phlebobranchia</taxon>
        <taxon>Ascidiidae</taxon>
        <taxon>Phallusia</taxon>
    </lineage>
</organism>
<dbReference type="Gene3D" id="3.10.110.10">
    <property type="entry name" value="Ubiquitin Conjugating Enzyme"/>
    <property type="match status" value="1"/>
</dbReference>
<dbReference type="CDD" id="cd23802">
    <property type="entry name" value="UBCc_UBE2Q"/>
    <property type="match status" value="1"/>
</dbReference>
<evidence type="ECO:0000313" key="3">
    <source>
        <dbReference type="EMBL" id="CAB3267451.1"/>
    </source>
</evidence>
<dbReference type="EMBL" id="LR791589">
    <property type="protein sequence ID" value="CAB3267451.1"/>
    <property type="molecule type" value="mRNA"/>
</dbReference>